<evidence type="ECO:0000313" key="3">
    <source>
        <dbReference type="Proteomes" id="UP000199207"/>
    </source>
</evidence>
<keyword evidence="1" id="KW-1133">Transmembrane helix</keyword>
<keyword evidence="1" id="KW-0812">Transmembrane</keyword>
<protein>
    <submittedName>
        <fullName evidence="2">Uncharacterized protein</fullName>
    </submittedName>
</protein>
<dbReference type="OrthoDB" id="4269924at2"/>
<dbReference type="EMBL" id="FOLM01000004">
    <property type="protein sequence ID" value="SFC55426.1"/>
    <property type="molecule type" value="Genomic_DNA"/>
</dbReference>
<reference evidence="2 3" key="1">
    <citation type="submission" date="2016-10" db="EMBL/GenBank/DDBJ databases">
        <authorList>
            <person name="de Groot N.N."/>
        </authorList>
    </citation>
    <scope>NUCLEOTIDE SEQUENCE [LARGE SCALE GENOMIC DNA]</scope>
    <source>
        <strain evidence="2 3">CGMCC 4.5739</strain>
    </source>
</reference>
<feature type="transmembrane region" description="Helical" evidence="1">
    <location>
        <begin position="6"/>
        <end position="24"/>
    </location>
</feature>
<feature type="transmembrane region" description="Helical" evidence="1">
    <location>
        <begin position="50"/>
        <end position="68"/>
    </location>
</feature>
<evidence type="ECO:0000256" key="1">
    <source>
        <dbReference type="SAM" id="Phobius"/>
    </source>
</evidence>
<proteinExistence type="predicted"/>
<dbReference type="Proteomes" id="UP000199207">
    <property type="component" value="Unassembled WGS sequence"/>
</dbReference>
<evidence type="ECO:0000313" key="2">
    <source>
        <dbReference type="EMBL" id="SFC55426.1"/>
    </source>
</evidence>
<dbReference type="AlphaFoldDB" id="A0A1I1K3X3"/>
<keyword evidence="1" id="KW-0472">Membrane</keyword>
<gene>
    <name evidence="2" type="ORF">SAMN05421773_10472</name>
</gene>
<accession>A0A1I1K3X3</accession>
<name>A0A1I1K3X3_9ACTN</name>
<organism evidence="2 3">
    <name type="scientific">Streptomyces aidingensis</name>
    <dbReference type="NCBI Taxonomy" id="910347"/>
    <lineage>
        <taxon>Bacteria</taxon>
        <taxon>Bacillati</taxon>
        <taxon>Actinomycetota</taxon>
        <taxon>Actinomycetes</taxon>
        <taxon>Kitasatosporales</taxon>
        <taxon>Streptomycetaceae</taxon>
        <taxon>Streptomyces</taxon>
    </lineage>
</organism>
<keyword evidence="3" id="KW-1185">Reference proteome</keyword>
<sequence length="73" mass="8110">MDGYTIAWLVWLAAFGVIEGTALLNKREGDTLGAHVWKWAAIKGDSRLVWVRRGLLVAFLAWLSAHFLTGGRV</sequence>
<dbReference type="RefSeq" id="WP_093838361.1">
    <property type="nucleotide sequence ID" value="NZ_FOLM01000004.1"/>
</dbReference>